<gene>
    <name evidence="2" type="ordered locus">AYWB_pIII03</name>
</gene>
<protein>
    <submittedName>
        <fullName evidence="2">Uncharacterized protein</fullName>
    </submittedName>
</protein>
<proteinExistence type="predicted"/>
<keyword evidence="3" id="KW-1185">Reference proteome</keyword>
<reference evidence="2 3" key="1">
    <citation type="journal article" date="2006" name="J. Bacteriol.">
        <title>Living with genome instability: the adaptation of phytoplasmas to diverse environments of their insect and plant hosts.</title>
        <authorList>
            <person name="Bai X."/>
            <person name="Zhang J."/>
            <person name="Ewing A."/>
            <person name="Miller S.A."/>
            <person name="Jancso Radek A."/>
            <person name="Shevchenko D.V."/>
            <person name="Tsukerman K."/>
            <person name="Walunas T."/>
            <person name="Lapidus A."/>
            <person name="Campbell J.W."/>
            <person name="Hogenhout S.A."/>
        </authorList>
    </citation>
    <scope>NUCLEOTIDE SEQUENCE [LARGE SCALE GENOMIC DNA]</scope>
    <source>
        <strain evidence="2 3">AYWB</strain>
    </source>
</reference>
<dbReference type="KEGG" id="ayw:AYWB_pIII03"/>
<dbReference type="HOGENOM" id="CLU_1683045_0_0_14"/>
<keyword evidence="2" id="KW-0614">Plasmid</keyword>
<evidence type="ECO:0000256" key="1">
    <source>
        <dbReference type="SAM" id="Phobius"/>
    </source>
</evidence>
<geneLocation type="plasmid" evidence="2 3">
    <name>pAYWB-III</name>
</geneLocation>
<keyword evidence="1" id="KW-1133">Transmembrane helix</keyword>
<organism evidence="2 3">
    <name type="scientific">Aster yellows witches'-broom phytoplasma (strain AYWB)</name>
    <dbReference type="NCBI Taxonomy" id="322098"/>
    <lineage>
        <taxon>Bacteria</taxon>
        <taxon>Bacillati</taxon>
        <taxon>Mycoplasmatota</taxon>
        <taxon>Mollicutes</taxon>
        <taxon>Acholeplasmatales</taxon>
        <taxon>Acholeplasmataceae</taxon>
        <taxon>Candidatus Phytoplasma</taxon>
        <taxon>16SrI (Aster yellows group)</taxon>
    </lineage>
</organism>
<dbReference type="Proteomes" id="UP000001934">
    <property type="component" value="Plasmid pAYWB-III"/>
</dbReference>
<name>Q2NIE3_AYWBP</name>
<evidence type="ECO:0000313" key="2">
    <source>
        <dbReference type="EMBL" id="ABC65800.1"/>
    </source>
</evidence>
<dbReference type="AlphaFoldDB" id="Q2NIE3"/>
<accession>Q2NIE3</accession>
<dbReference type="RefSeq" id="WP_011412960.1">
    <property type="nucleotide sequence ID" value="NC_007719.1"/>
</dbReference>
<feature type="transmembrane region" description="Helical" evidence="1">
    <location>
        <begin position="50"/>
        <end position="78"/>
    </location>
</feature>
<keyword evidence="1" id="KW-0812">Transmembrane</keyword>
<feature type="transmembrane region" description="Helical" evidence="1">
    <location>
        <begin position="84"/>
        <end position="101"/>
    </location>
</feature>
<dbReference type="EMBL" id="CP000064">
    <property type="protein sequence ID" value="ABC65800.1"/>
    <property type="molecule type" value="Genomic_DNA"/>
</dbReference>
<keyword evidence="1" id="KW-0472">Membrane</keyword>
<evidence type="ECO:0000313" key="3">
    <source>
        <dbReference type="Proteomes" id="UP000001934"/>
    </source>
</evidence>
<sequence>MQILSFNIDQFILKINDYATIIISFLKNTFNNIIAIKNCNFFNLLNSTGIIINFLFSILYILIFITLLVFLCSIFNIIKTIIKWILYPFKLLIICIIKIISKLIPKSSIKQSITIDKYLIELQENISDLESKNNLMMK</sequence>
<dbReference type="PhylomeDB" id="Q2NIE3"/>